<name>A0ABY5TEM5_9BACE</name>
<keyword evidence="6" id="KW-1185">Reference proteome</keyword>
<dbReference type="InterPro" id="IPR018060">
    <property type="entry name" value="HTH_AraC"/>
</dbReference>
<dbReference type="SUPFAM" id="SSF46689">
    <property type="entry name" value="Homeodomain-like"/>
    <property type="match status" value="1"/>
</dbReference>
<gene>
    <name evidence="5" type="ORF">NXY30_26775</name>
</gene>
<dbReference type="PANTHER" id="PTHR43280">
    <property type="entry name" value="ARAC-FAMILY TRANSCRIPTIONAL REGULATOR"/>
    <property type="match status" value="1"/>
</dbReference>
<dbReference type="RefSeq" id="WP_258902804.1">
    <property type="nucleotide sequence ID" value="NZ_CP103141.1"/>
</dbReference>
<dbReference type="PANTHER" id="PTHR43280:SF32">
    <property type="entry name" value="TRANSCRIPTIONAL REGULATORY PROTEIN"/>
    <property type="match status" value="1"/>
</dbReference>
<dbReference type="Pfam" id="PF12833">
    <property type="entry name" value="HTH_18"/>
    <property type="match status" value="1"/>
</dbReference>
<proteinExistence type="predicted"/>
<keyword evidence="1" id="KW-0805">Transcription regulation</keyword>
<keyword evidence="2" id="KW-0238">DNA-binding</keyword>
<evidence type="ECO:0000313" key="5">
    <source>
        <dbReference type="EMBL" id="UVQ74500.1"/>
    </source>
</evidence>
<reference evidence="5" key="1">
    <citation type="submission" date="2022-08" db="EMBL/GenBank/DDBJ databases">
        <title>Genome Sequencing of Bacteroides fragilis Group Isolates with Nanopore Technology.</title>
        <authorList>
            <person name="Tisza M.J."/>
            <person name="Smith D."/>
            <person name="Dekker J.P."/>
        </authorList>
    </citation>
    <scope>NUCLEOTIDE SEQUENCE</scope>
    <source>
        <strain evidence="5">BFG-527</strain>
    </source>
</reference>
<dbReference type="SMART" id="SM00342">
    <property type="entry name" value="HTH_ARAC"/>
    <property type="match status" value="1"/>
</dbReference>
<protein>
    <submittedName>
        <fullName evidence="5">Helix-turn-helix domain-containing protein</fullName>
    </submittedName>
</protein>
<dbReference type="PROSITE" id="PS01124">
    <property type="entry name" value="HTH_ARAC_FAMILY_2"/>
    <property type="match status" value="1"/>
</dbReference>
<evidence type="ECO:0000256" key="2">
    <source>
        <dbReference type="ARBA" id="ARBA00023125"/>
    </source>
</evidence>
<dbReference type="EMBL" id="CP103141">
    <property type="protein sequence ID" value="UVQ74500.1"/>
    <property type="molecule type" value="Genomic_DNA"/>
</dbReference>
<dbReference type="Gene3D" id="1.10.10.60">
    <property type="entry name" value="Homeodomain-like"/>
    <property type="match status" value="1"/>
</dbReference>
<feature type="domain" description="HTH araC/xylS-type" evidence="4">
    <location>
        <begin position="196"/>
        <end position="294"/>
    </location>
</feature>
<evidence type="ECO:0000256" key="1">
    <source>
        <dbReference type="ARBA" id="ARBA00023015"/>
    </source>
</evidence>
<keyword evidence="3" id="KW-0804">Transcription</keyword>
<evidence type="ECO:0000259" key="4">
    <source>
        <dbReference type="PROSITE" id="PS01124"/>
    </source>
</evidence>
<sequence>MEQSTMKISLNTLGEKTNFDYMDGDVLVINGLKSIPIKGSLQMDIIIILICIEGKLIVDINGKTHEVEVNDMLVCPPNIFVDNYMISPNFNAKILALSYDALPRMLHIDKDIWNIILQLVEHPIFHLDAPSLKLMNSYYDLFSVKLNHSFSNYKKETMHALFQASFYDVCSIVKSQMSEKIIQDKSNLKQADVLVKRFLNLLADNKGRERTVLFYADRLCITPKYLSTVCKMSTGKTALEWIHQYTKEAIVQQLKYTNKSIKEIAEELDFPNISFFGKFVKTQLGISPKEYRKRL</sequence>
<accession>A0ABY5TEM5</accession>
<organism evidence="5 6">
    <name type="scientific">Bacteroides faecis</name>
    <dbReference type="NCBI Taxonomy" id="674529"/>
    <lineage>
        <taxon>Bacteria</taxon>
        <taxon>Pseudomonadati</taxon>
        <taxon>Bacteroidota</taxon>
        <taxon>Bacteroidia</taxon>
        <taxon>Bacteroidales</taxon>
        <taxon>Bacteroidaceae</taxon>
        <taxon>Bacteroides</taxon>
    </lineage>
</organism>
<dbReference type="InterPro" id="IPR009057">
    <property type="entry name" value="Homeodomain-like_sf"/>
</dbReference>
<evidence type="ECO:0000256" key="3">
    <source>
        <dbReference type="ARBA" id="ARBA00023163"/>
    </source>
</evidence>
<dbReference type="Proteomes" id="UP001060104">
    <property type="component" value="Chromosome"/>
</dbReference>
<evidence type="ECO:0000313" key="6">
    <source>
        <dbReference type="Proteomes" id="UP001060104"/>
    </source>
</evidence>